<reference evidence="2" key="1">
    <citation type="submission" date="2018-11" db="EMBL/GenBank/DDBJ databases">
        <authorList>
            <consortium name="Pathogen Informatics"/>
        </authorList>
    </citation>
    <scope>NUCLEOTIDE SEQUENCE</scope>
</reference>
<comment type="caution">
    <text evidence="2">The sequence shown here is derived from an EMBL/GenBank/DDBJ whole genome shotgun (WGS) entry which is preliminary data.</text>
</comment>
<evidence type="ECO:0000256" key="1">
    <source>
        <dbReference type="SAM" id="MobiDB-lite"/>
    </source>
</evidence>
<dbReference type="Proteomes" id="UP000784294">
    <property type="component" value="Unassembled WGS sequence"/>
</dbReference>
<dbReference type="AlphaFoldDB" id="A0A3S5BMK8"/>
<evidence type="ECO:0000313" key="3">
    <source>
        <dbReference type="Proteomes" id="UP000784294"/>
    </source>
</evidence>
<proteinExistence type="predicted"/>
<sequence length="149" mass="15987">MLLVSSFLRRQDDGKGGSCPPNLTPWILPSSGPPTDWADSLWADGSRTAPLSVVRPARLSGVPTTVPSSGAAAFSTPAIARSVLSLHALLSTIRCLPGRSSAGGKVTPTPQQPRNQSESLQQSLYKLLLRMHLKTDLLKMHITRGFYVL</sequence>
<dbReference type="EMBL" id="CAAALY010006409">
    <property type="protein sequence ID" value="VEL09473.1"/>
    <property type="molecule type" value="Genomic_DNA"/>
</dbReference>
<accession>A0A3S5BMK8</accession>
<protein>
    <submittedName>
        <fullName evidence="2">Uncharacterized protein</fullName>
    </submittedName>
</protein>
<organism evidence="2 3">
    <name type="scientific">Protopolystoma xenopodis</name>
    <dbReference type="NCBI Taxonomy" id="117903"/>
    <lineage>
        <taxon>Eukaryota</taxon>
        <taxon>Metazoa</taxon>
        <taxon>Spiralia</taxon>
        <taxon>Lophotrochozoa</taxon>
        <taxon>Platyhelminthes</taxon>
        <taxon>Monogenea</taxon>
        <taxon>Polyopisthocotylea</taxon>
        <taxon>Polystomatidea</taxon>
        <taxon>Polystomatidae</taxon>
        <taxon>Protopolystoma</taxon>
    </lineage>
</organism>
<feature type="region of interest" description="Disordered" evidence="1">
    <location>
        <begin position="11"/>
        <end position="30"/>
    </location>
</feature>
<keyword evidence="3" id="KW-1185">Reference proteome</keyword>
<name>A0A3S5BMK8_9PLAT</name>
<evidence type="ECO:0000313" key="2">
    <source>
        <dbReference type="EMBL" id="VEL09473.1"/>
    </source>
</evidence>
<gene>
    <name evidence="2" type="ORF">PXEA_LOCUS2913</name>
</gene>